<evidence type="ECO:0000256" key="2">
    <source>
        <dbReference type="ARBA" id="ARBA00023125"/>
    </source>
</evidence>
<dbReference type="PANTHER" id="PTHR43537:SF47">
    <property type="entry name" value="REGULATORY PROTEIN GNTR HTH"/>
    <property type="match status" value="1"/>
</dbReference>
<evidence type="ECO:0000256" key="1">
    <source>
        <dbReference type="ARBA" id="ARBA00023015"/>
    </source>
</evidence>
<accession>A0A0U2MW71</accession>
<organism evidence="4 5">
    <name type="scientific">Paenibacillus naphthalenovorans</name>
    <dbReference type="NCBI Taxonomy" id="162209"/>
    <lineage>
        <taxon>Bacteria</taxon>
        <taxon>Bacillati</taxon>
        <taxon>Bacillota</taxon>
        <taxon>Bacilli</taxon>
        <taxon>Bacillales</taxon>
        <taxon>Paenibacillaceae</taxon>
        <taxon>Paenibacillus</taxon>
    </lineage>
</organism>
<dbReference type="KEGG" id="pnp:IJ22_16890"/>
<reference evidence="4 5" key="2">
    <citation type="journal article" date="2016" name="Genome Announc.">
        <title>Complete Genome Sequences of Two Interactive Moderate Thermophiles, Paenibacillus napthalenovorans 32O-Y and Paenibacillus sp. 32O-W.</title>
        <authorList>
            <person name="Butler R.R.III."/>
            <person name="Wang J."/>
            <person name="Stark B.C."/>
            <person name="Pombert J.F."/>
        </authorList>
    </citation>
    <scope>NUCLEOTIDE SEQUENCE [LARGE SCALE GENOMIC DNA]</scope>
    <source>
        <strain evidence="4 5">32O-Y</strain>
    </source>
</reference>
<dbReference type="Gene3D" id="1.10.10.10">
    <property type="entry name" value="Winged helix-like DNA-binding domain superfamily/Winged helix DNA-binding domain"/>
    <property type="match status" value="1"/>
</dbReference>
<dbReference type="PATRIC" id="fig|162209.4.peg.1789"/>
<reference evidence="5" key="1">
    <citation type="submission" date="2015-12" db="EMBL/GenBank/DDBJ databases">
        <title>Complete genome sequences of two moderately thermophilic Paenibacillus species.</title>
        <authorList>
            <person name="Butler R.III."/>
            <person name="Wang J."/>
            <person name="Stark B.C."/>
            <person name="Pombert J.-F."/>
        </authorList>
    </citation>
    <scope>NUCLEOTIDE SEQUENCE [LARGE SCALE GENOMIC DNA]</scope>
    <source>
        <strain evidence="5">32O-Y</strain>
    </source>
</reference>
<dbReference type="SUPFAM" id="SSF48008">
    <property type="entry name" value="GntR ligand-binding domain-like"/>
    <property type="match status" value="1"/>
</dbReference>
<dbReference type="Proteomes" id="UP000061660">
    <property type="component" value="Chromosome"/>
</dbReference>
<dbReference type="SUPFAM" id="SSF46785">
    <property type="entry name" value="Winged helix' DNA-binding domain"/>
    <property type="match status" value="1"/>
</dbReference>
<dbReference type="InterPro" id="IPR011711">
    <property type="entry name" value="GntR_C"/>
</dbReference>
<dbReference type="Pfam" id="PF07729">
    <property type="entry name" value="FCD"/>
    <property type="match status" value="1"/>
</dbReference>
<dbReference type="PANTHER" id="PTHR43537">
    <property type="entry name" value="TRANSCRIPTIONAL REGULATOR, GNTR FAMILY"/>
    <property type="match status" value="1"/>
</dbReference>
<dbReference type="InterPro" id="IPR036388">
    <property type="entry name" value="WH-like_DNA-bd_sf"/>
</dbReference>
<dbReference type="Gene3D" id="1.20.120.530">
    <property type="entry name" value="GntR ligand-binding domain-like"/>
    <property type="match status" value="1"/>
</dbReference>
<dbReference type="PROSITE" id="PS50949">
    <property type="entry name" value="HTH_GNTR"/>
    <property type="match status" value="1"/>
</dbReference>
<gene>
    <name evidence="4" type="ORF">IJ22_16890</name>
</gene>
<dbReference type="EMBL" id="CP013652">
    <property type="protein sequence ID" value="ALS22063.1"/>
    <property type="molecule type" value="Genomic_DNA"/>
</dbReference>
<dbReference type="STRING" id="162209.IJ22_16890"/>
<dbReference type="InterPro" id="IPR008920">
    <property type="entry name" value="TF_FadR/GntR_C"/>
</dbReference>
<dbReference type="PRINTS" id="PR00035">
    <property type="entry name" value="HTHGNTR"/>
</dbReference>
<keyword evidence="3" id="KW-0804">Transcription</keyword>
<protein>
    <submittedName>
        <fullName evidence="4">GntR family transcriptional regulator</fullName>
    </submittedName>
</protein>
<dbReference type="RefSeq" id="WP_062408398.1">
    <property type="nucleotide sequence ID" value="NZ_BJCS01000001.1"/>
</dbReference>
<proteinExistence type="predicted"/>
<keyword evidence="1" id="KW-0805">Transcription regulation</keyword>
<evidence type="ECO:0000313" key="4">
    <source>
        <dbReference type="EMBL" id="ALS22063.1"/>
    </source>
</evidence>
<keyword evidence="5" id="KW-1185">Reference proteome</keyword>
<dbReference type="Pfam" id="PF00392">
    <property type="entry name" value="GntR"/>
    <property type="match status" value="1"/>
</dbReference>
<evidence type="ECO:0000256" key="3">
    <source>
        <dbReference type="ARBA" id="ARBA00023163"/>
    </source>
</evidence>
<evidence type="ECO:0000313" key="5">
    <source>
        <dbReference type="Proteomes" id="UP000061660"/>
    </source>
</evidence>
<dbReference type="GO" id="GO:0003677">
    <property type="term" value="F:DNA binding"/>
    <property type="evidence" value="ECO:0007669"/>
    <property type="project" value="UniProtKB-KW"/>
</dbReference>
<dbReference type="InterPro" id="IPR000524">
    <property type="entry name" value="Tscrpt_reg_HTH_GntR"/>
</dbReference>
<keyword evidence="2" id="KW-0238">DNA-binding</keyword>
<dbReference type="GO" id="GO:0003700">
    <property type="term" value="F:DNA-binding transcription factor activity"/>
    <property type="evidence" value="ECO:0007669"/>
    <property type="project" value="InterPro"/>
</dbReference>
<dbReference type="OrthoDB" id="9781630at2"/>
<dbReference type="CDD" id="cd07377">
    <property type="entry name" value="WHTH_GntR"/>
    <property type="match status" value="1"/>
</dbReference>
<dbReference type="InterPro" id="IPR036390">
    <property type="entry name" value="WH_DNA-bd_sf"/>
</dbReference>
<sequence>MESYSVEKPMPYYDQLYHAIKKMIFDGIYKPGDRIVESRLAKEMNVSRSPIREAIRALEKEGLVIIDDKSRIIVYKPTVKDVEDIYQCRMALEALAVRVAVQKATDEELKQIEETLRLTKSKIEQPHGYDKDEVIRLNEQYHHLIIRFSRNDRLQKQLNDLRSLMFLYRIMNFQGEARDWTIYNQHAEIYEYMKQRNEEEASSAMIRHLTADYQHLIQVLGHSGGPL</sequence>
<dbReference type="SMART" id="SM00895">
    <property type="entry name" value="FCD"/>
    <property type="match status" value="1"/>
</dbReference>
<name>A0A0U2MW71_9BACL</name>
<dbReference type="AlphaFoldDB" id="A0A0U2MW71"/>
<dbReference type="SMART" id="SM00345">
    <property type="entry name" value="HTH_GNTR"/>
    <property type="match status" value="1"/>
</dbReference>